<evidence type="ECO:0000313" key="4">
    <source>
        <dbReference type="Proteomes" id="UP000886523"/>
    </source>
</evidence>
<accession>A0A9P6DMT2</accession>
<organism evidence="3 4">
    <name type="scientific">Hydnum rufescens UP504</name>
    <dbReference type="NCBI Taxonomy" id="1448309"/>
    <lineage>
        <taxon>Eukaryota</taxon>
        <taxon>Fungi</taxon>
        <taxon>Dikarya</taxon>
        <taxon>Basidiomycota</taxon>
        <taxon>Agaricomycotina</taxon>
        <taxon>Agaricomycetes</taxon>
        <taxon>Cantharellales</taxon>
        <taxon>Hydnaceae</taxon>
        <taxon>Hydnum</taxon>
    </lineage>
</organism>
<dbReference type="Proteomes" id="UP000886523">
    <property type="component" value="Unassembled WGS sequence"/>
</dbReference>
<evidence type="ECO:0000313" key="3">
    <source>
        <dbReference type="EMBL" id="KAF9503875.1"/>
    </source>
</evidence>
<protein>
    <submittedName>
        <fullName evidence="3">Uncharacterized protein</fullName>
    </submittedName>
</protein>
<keyword evidence="4" id="KW-1185">Reference proteome</keyword>
<feature type="signal peptide" evidence="2">
    <location>
        <begin position="1"/>
        <end position="25"/>
    </location>
</feature>
<proteinExistence type="predicted"/>
<keyword evidence="2" id="KW-0732">Signal</keyword>
<feature type="chain" id="PRO_5040219133" evidence="2">
    <location>
        <begin position="26"/>
        <end position="175"/>
    </location>
</feature>
<sequence>MLVLIWMRGMCLLLGWQMMPPGRVSRQFNCLTRTGEEILRLCHEFHALVLWLTEESEAACHAQLNCKDTALMFQLRRCEKWLSSLGITWWAVMQKVQLGHDIPWPEHLRGSEKWGDCQGASSSTDGDEEIEEGVFEELPPEDTEVDDYLVEYIVQSRMEEDLGDWDDEADVLQAN</sequence>
<evidence type="ECO:0000256" key="1">
    <source>
        <dbReference type="SAM" id="MobiDB-lite"/>
    </source>
</evidence>
<comment type="caution">
    <text evidence="3">The sequence shown here is derived from an EMBL/GenBank/DDBJ whole genome shotgun (WGS) entry which is preliminary data.</text>
</comment>
<dbReference type="AlphaFoldDB" id="A0A9P6DMT2"/>
<gene>
    <name evidence="3" type="ORF">BS47DRAFT_1369202</name>
</gene>
<name>A0A9P6DMT2_9AGAM</name>
<dbReference type="EMBL" id="MU129289">
    <property type="protein sequence ID" value="KAF9503875.1"/>
    <property type="molecule type" value="Genomic_DNA"/>
</dbReference>
<feature type="compositionally biased region" description="Acidic residues" evidence="1">
    <location>
        <begin position="125"/>
        <end position="141"/>
    </location>
</feature>
<evidence type="ECO:0000256" key="2">
    <source>
        <dbReference type="SAM" id="SignalP"/>
    </source>
</evidence>
<reference evidence="3" key="1">
    <citation type="journal article" date="2020" name="Nat. Commun.">
        <title>Large-scale genome sequencing of mycorrhizal fungi provides insights into the early evolution of symbiotic traits.</title>
        <authorList>
            <person name="Miyauchi S."/>
            <person name="Kiss E."/>
            <person name="Kuo A."/>
            <person name="Drula E."/>
            <person name="Kohler A."/>
            <person name="Sanchez-Garcia M."/>
            <person name="Morin E."/>
            <person name="Andreopoulos B."/>
            <person name="Barry K.W."/>
            <person name="Bonito G."/>
            <person name="Buee M."/>
            <person name="Carver A."/>
            <person name="Chen C."/>
            <person name="Cichocki N."/>
            <person name="Clum A."/>
            <person name="Culley D."/>
            <person name="Crous P.W."/>
            <person name="Fauchery L."/>
            <person name="Girlanda M."/>
            <person name="Hayes R.D."/>
            <person name="Keri Z."/>
            <person name="LaButti K."/>
            <person name="Lipzen A."/>
            <person name="Lombard V."/>
            <person name="Magnuson J."/>
            <person name="Maillard F."/>
            <person name="Murat C."/>
            <person name="Nolan M."/>
            <person name="Ohm R.A."/>
            <person name="Pangilinan J."/>
            <person name="Pereira M.F."/>
            <person name="Perotto S."/>
            <person name="Peter M."/>
            <person name="Pfister S."/>
            <person name="Riley R."/>
            <person name="Sitrit Y."/>
            <person name="Stielow J.B."/>
            <person name="Szollosi G."/>
            <person name="Zifcakova L."/>
            <person name="Stursova M."/>
            <person name="Spatafora J.W."/>
            <person name="Tedersoo L."/>
            <person name="Vaario L.M."/>
            <person name="Yamada A."/>
            <person name="Yan M."/>
            <person name="Wang P."/>
            <person name="Xu J."/>
            <person name="Bruns T."/>
            <person name="Baldrian P."/>
            <person name="Vilgalys R."/>
            <person name="Dunand C."/>
            <person name="Henrissat B."/>
            <person name="Grigoriev I.V."/>
            <person name="Hibbett D."/>
            <person name="Nagy L.G."/>
            <person name="Martin F.M."/>
        </authorList>
    </citation>
    <scope>NUCLEOTIDE SEQUENCE</scope>
    <source>
        <strain evidence="3">UP504</strain>
    </source>
</reference>
<feature type="region of interest" description="Disordered" evidence="1">
    <location>
        <begin position="111"/>
        <end position="141"/>
    </location>
</feature>